<keyword evidence="4" id="KW-0812">Transmembrane</keyword>
<feature type="transmembrane region" description="Helical" evidence="4">
    <location>
        <begin position="520"/>
        <end position="539"/>
    </location>
</feature>
<keyword evidence="2" id="KW-0442">Lipid degradation</keyword>
<dbReference type="CDD" id="cd09128">
    <property type="entry name" value="PLDc_unchar1_2"/>
    <property type="match status" value="1"/>
</dbReference>
<dbReference type="PROSITE" id="PS50035">
    <property type="entry name" value="PLD"/>
    <property type="match status" value="1"/>
</dbReference>
<protein>
    <submittedName>
        <fullName evidence="6">Phospholipase</fullName>
    </submittedName>
</protein>
<feature type="domain" description="PLD phosphodiesterase" evidence="5">
    <location>
        <begin position="457"/>
        <end position="483"/>
    </location>
</feature>
<dbReference type="Proteomes" id="UP000253273">
    <property type="component" value="Chromosome"/>
</dbReference>
<dbReference type="Pfam" id="PF13091">
    <property type="entry name" value="PLDc_2"/>
    <property type="match status" value="2"/>
</dbReference>
<dbReference type="EMBL" id="CP031150">
    <property type="protein sequence ID" value="AXG06806.1"/>
    <property type="molecule type" value="Genomic_DNA"/>
</dbReference>
<keyword evidence="7" id="KW-1185">Reference proteome</keyword>
<dbReference type="Gene3D" id="3.30.870.10">
    <property type="entry name" value="Endonuclease Chain A"/>
    <property type="match status" value="2"/>
</dbReference>
<evidence type="ECO:0000256" key="1">
    <source>
        <dbReference type="ARBA" id="ARBA00022801"/>
    </source>
</evidence>
<dbReference type="GO" id="GO:0016891">
    <property type="term" value="F:RNA endonuclease activity producing 5'-phosphomonoesters, hydrolytic mechanism"/>
    <property type="evidence" value="ECO:0007669"/>
    <property type="project" value="TreeGrafter"/>
</dbReference>
<sequence>MSDAAATRPVFRGNRYAAAVVATVLLSVAMPAGVTAADGDAGAEATIVAAVPNPTTDGDAGEYVVVRVPAGSTANWTLGDGERVVSLPADRPASHIAVTDDPNATRRLTDAPVVSVSHLSLSNAGERLRLRRDGAVVARLDYEDAPESERLVRTDGGTAWRPVGYRPRDVHRYGPATVTGFVLPDAPSVPVETLRGARRRIFLAGYTFTSERVADALIAAERRGVAVRVLVDADPVGGRTARGARALDRLAAAGVDVRVLGGPRARFDYHHPKYAVVDDRAVVLTENWKPAGVGGKSSRGWGVVVDARPVAADLAALFRVDAGGGDAMPWRRYRRGRTFDSGAPAEGSYPSRFEPTTETAAEVRVLTAPGNAESALAGVVDGADERVDVIQPSIGRRDGPLLRATIRAAERGVEVRVLVSGAWYVAEENAALVEWLNGVATRRDLPLTARVAEPAGRYEKIHAKGVVADGVVVVGSLNWNDNAVSENREVVLAIRSEALATYFREVFAADWQGGRGVDRATWVVVGGALAALVLALVVARKTVRFGG</sequence>
<accession>A0A345E3N4</accession>
<evidence type="ECO:0000259" key="5">
    <source>
        <dbReference type="PROSITE" id="PS50035"/>
    </source>
</evidence>
<dbReference type="PANTHER" id="PTHR43856:SF1">
    <property type="entry name" value="MITOCHONDRIAL CARDIOLIPIN HYDROLASE"/>
    <property type="match status" value="1"/>
</dbReference>
<dbReference type="InterPro" id="IPR025202">
    <property type="entry name" value="PLD-like_dom"/>
</dbReference>
<dbReference type="SMART" id="SM00155">
    <property type="entry name" value="PLDc"/>
    <property type="match status" value="2"/>
</dbReference>
<dbReference type="KEGG" id="haj:DU500_10390"/>
<evidence type="ECO:0000256" key="4">
    <source>
        <dbReference type="SAM" id="Phobius"/>
    </source>
</evidence>
<evidence type="ECO:0000256" key="2">
    <source>
        <dbReference type="ARBA" id="ARBA00022963"/>
    </source>
</evidence>
<proteinExistence type="predicted"/>
<evidence type="ECO:0000256" key="3">
    <source>
        <dbReference type="ARBA" id="ARBA00023098"/>
    </source>
</evidence>
<evidence type="ECO:0000313" key="7">
    <source>
        <dbReference type="Proteomes" id="UP000253273"/>
    </source>
</evidence>
<evidence type="ECO:0000313" key="6">
    <source>
        <dbReference type="EMBL" id="AXG06806.1"/>
    </source>
</evidence>
<dbReference type="OrthoDB" id="31343at2157"/>
<name>A0A345E3N4_9EURY</name>
<keyword evidence="4" id="KW-1133">Transmembrane helix</keyword>
<gene>
    <name evidence="6" type="ORF">DU500_10390</name>
</gene>
<keyword evidence="1" id="KW-0378">Hydrolase</keyword>
<keyword evidence="4" id="KW-0472">Membrane</keyword>
<dbReference type="InterPro" id="IPR001736">
    <property type="entry name" value="PLipase_D/transphosphatidylase"/>
</dbReference>
<dbReference type="InterPro" id="IPR051406">
    <property type="entry name" value="PLD_domain"/>
</dbReference>
<dbReference type="GO" id="GO:0016042">
    <property type="term" value="P:lipid catabolic process"/>
    <property type="evidence" value="ECO:0007669"/>
    <property type="project" value="UniProtKB-KW"/>
</dbReference>
<keyword evidence="3" id="KW-0443">Lipid metabolism</keyword>
<reference evidence="6 7" key="1">
    <citation type="submission" date="2018-07" db="EMBL/GenBank/DDBJ databases">
        <title>Genome sequences of Haloplanus sp. CBA1113.</title>
        <authorList>
            <person name="Kim Y.B."/>
            <person name="Roh S.W."/>
        </authorList>
    </citation>
    <scope>NUCLEOTIDE SEQUENCE [LARGE SCALE GENOMIC DNA]</scope>
    <source>
        <strain evidence="6 7">CBA1113</strain>
    </source>
</reference>
<dbReference type="SUPFAM" id="SSF56024">
    <property type="entry name" value="Phospholipase D/nuclease"/>
    <property type="match status" value="2"/>
</dbReference>
<organism evidence="6 7">
    <name type="scientific">Haloplanus rubicundus</name>
    <dbReference type="NCBI Taxonomy" id="1547898"/>
    <lineage>
        <taxon>Archaea</taxon>
        <taxon>Methanobacteriati</taxon>
        <taxon>Methanobacteriota</taxon>
        <taxon>Stenosarchaea group</taxon>
        <taxon>Halobacteria</taxon>
        <taxon>Halobacteriales</taxon>
        <taxon>Haloferacaceae</taxon>
        <taxon>Haloplanus</taxon>
    </lineage>
</organism>
<dbReference type="AlphaFoldDB" id="A0A345E3N4"/>
<dbReference type="PANTHER" id="PTHR43856">
    <property type="entry name" value="CARDIOLIPIN HYDROLASE"/>
    <property type="match status" value="1"/>
</dbReference>